<dbReference type="PANTHER" id="PTHR43284">
    <property type="entry name" value="ASPARAGINE SYNTHETASE (GLUTAMINE-HYDROLYZING)"/>
    <property type="match status" value="1"/>
</dbReference>
<dbReference type="AlphaFoldDB" id="A0A455UK34"/>
<evidence type="ECO:0000256" key="3">
    <source>
        <dbReference type="ARBA" id="ARBA00048741"/>
    </source>
</evidence>
<dbReference type="EMBL" id="AP019514">
    <property type="protein sequence ID" value="BBI65041.1"/>
    <property type="molecule type" value="Genomic_DNA"/>
</dbReference>
<evidence type="ECO:0000313" key="6">
    <source>
        <dbReference type="Proteomes" id="UP000320231"/>
    </source>
</evidence>
<organism evidence="5 6">
    <name type="scientific">Vreelandella sulfidaeris</name>
    <dbReference type="NCBI Taxonomy" id="115553"/>
    <lineage>
        <taxon>Bacteria</taxon>
        <taxon>Pseudomonadati</taxon>
        <taxon>Pseudomonadota</taxon>
        <taxon>Gammaproteobacteria</taxon>
        <taxon>Oceanospirillales</taxon>
        <taxon>Halomonadaceae</taxon>
        <taxon>Vreelandella</taxon>
    </lineage>
</organism>
<dbReference type="KEGG" id="hsr:HSBAA_63470"/>
<comment type="catalytic activity">
    <reaction evidence="3">
        <text>L-aspartate + L-glutamine + ATP + H2O = L-asparagine + L-glutamate + AMP + diphosphate + H(+)</text>
        <dbReference type="Rhea" id="RHEA:12228"/>
        <dbReference type="ChEBI" id="CHEBI:15377"/>
        <dbReference type="ChEBI" id="CHEBI:15378"/>
        <dbReference type="ChEBI" id="CHEBI:29985"/>
        <dbReference type="ChEBI" id="CHEBI:29991"/>
        <dbReference type="ChEBI" id="CHEBI:30616"/>
        <dbReference type="ChEBI" id="CHEBI:33019"/>
        <dbReference type="ChEBI" id="CHEBI:58048"/>
        <dbReference type="ChEBI" id="CHEBI:58359"/>
        <dbReference type="ChEBI" id="CHEBI:456215"/>
        <dbReference type="EC" id="6.3.5.4"/>
    </reaction>
</comment>
<dbReference type="Proteomes" id="UP000320231">
    <property type="component" value="Chromosome"/>
</dbReference>
<dbReference type="Pfam" id="PF13537">
    <property type="entry name" value="GATase_7"/>
    <property type="match status" value="1"/>
</dbReference>
<dbReference type="PANTHER" id="PTHR43284:SF1">
    <property type="entry name" value="ASPARAGINE SYNTHETASE"/>
    <property type="match status" value="1"/>
</dbReference>
<dbReference type="InterPro" id="IPR017932">
    <property type="entry name" value="GATase_2_dom"/>
</dbReference>
<accession>A0A455UK34</accession>
<dbReference type="GO" id="GO:0004066">
    <property type="term" value="F:asparagine synthase (glutamine-hydrolyzing) activity"/>
    <property type="evidence" value="ECO:0007669"/>
    <property type="project" value="UniProtKB-EC"/>
</dbReference>
<evidence type="ECO:0000256" key="1">
    <source>
        <dbReference type="ARBA" id="ARBA00005187"/>
    </source>
</evidence>
<dbReference type="SUPFAM" id="SSF56235">
    <property type="entry name" value="N-terminal nucleophile aminohydrolases (Ntn hydrolases)"/>
    <property type="match status" value="1"/>
</dbReference>
<gene>
    <name evidence="5" type="ORF">HSBAA_63470</name>
</gene>
<dbReference type="Gene3D" id="3.60.20.10">
    <property type="entry name" value="Glutamine Phosphoribosylpyrophosphate, subunit 1, domain 1"/>
    <property type="match status" value="1"/>
</dbReference>
<proteinExistence type="predicted"/>
<evidence type="ECO:0000256" key="2">
    <source>
        <dbReference type="ARBA" id="ARBA00012737"/>
    </source>
</evidence>
<protein>
    <recommendedName>
        <fullName evidence="2">asparagine synthase (glutamine-hydrolyzing)</fullName>
        <ecNumber evidence="2">6.3.5.4</ecNumber>
    </recommendedName>
</protein>
<evidence type="ECO:0000313" key="5">
    <source>
        <dbReference type="EMBL" id="BBI65041.1"/>
    </source>
</evidence>
<dbReference type="EC" id="6.3.5.4" evidence="2"/>
<comment type="pathway">
    <text evidence="1">Amino-acid biosynthesis; L-asparagine biosynthesis; L-asparagine from L-aspartate (L-Gln route): step 1/1.</text>
</comment>
<name>A0A455UK34_9GAMM</name>
<dbReference type="InterPro" id="IPR051786">
    <property type="entry name" value="ASN_synthetase/amidase"/>
</dbReference>
<feature type="domain" description="Glutamine amidotransferase type-2" evidence="4">
    <location>
        <begin position="12"/>
        <end position="195"/>
    </location>
</feature>
<sequence length="195" mass="22278">MCQRKPMGFIMSAIAGLIHLDASTVDRDTLQRMQTLLTPYGRDAQHSWHLQNVGLTRTLLRTTPEDSLDQQPLWRGTEKLALVFDGRIDNRDELCEKLGIGTEQAALMADSELVYQACLRWETATPKHLLGDFAIACWQPQRQRLWLARDPLGMRPFTGTSGMIKSHLLRCLKRFSRYQGSLKRPAKSNCMTMFV</sequence>
<dbReference type="GO" id="GO:0005829">
    <property type="term" value="C:cytosol"/>
    <property type="evidence" value="ECO:0007669"/>
    <property type="project" value="TreeGrafter"/>
</dbReference>
<dbReference type="PROSITE" id="PS51278">
    <property type="entry name" value="GATASE_TYPE_2"/>
    <property type="match status" value="1"/>
</dbReference>
<reference evidence="5 6" key="1">
    <citation type="journal article" date="2019" name="Microbiol. Resour. Announc.">
        <title>Complete Genome Sequence of Halomonas sulfidaeris Strain Esulfide1 Isolated from a Metal Sulfide Rock at a Depth of 2,200 Meters, Obtained Using Nanopore Sequencing.</title>
        <authorList>
            <person name="Saito M."/>
            <person name="Nishigata A."/>
            <person name="Galipon J."/>
            <person name="Arakawa K."/>
        </authorList>
    </citation>
    <scope>NUCLEOTIDE SEQUENCE [LARGE SCALE GENOMIC DNA]</scope>
    <source>
        <strain evidence="5 6">ATCC BAA-803</strain>
    </source>
</reference>
<evidence type="ECO:0000259" key="4">
    <source>
        <dbReference type="PROSITE" id="PS51278"/>
    </source>
</evidence>
<dbReference type="InterPro" id="IPR029055">
    <property type="entry name" value="Ntn_hydrolases_N"/>
</dbReference>